<evidence type="ECO:0000256" key="1">
    <source>
        <dbReference type="SAM" id="MobiDB-lite"/>
    </source>
</evidence>
<name>A0A8J4AHL7_9ACTN</name>
<dbReference type="Proteomes" id="UP000614996">
    <property type="component" value="Unassembled WGS sequence"/>
</dbReference>
<feature type="compositionally biased region" description="Low complexity" evidence="1">
    <location>
        <begin position="182"/>
        <end position="192"/>
    </location>
</feature>
<feature type="transmembrane region" description="Helical" evidence="2">
    <location>
        <begin position="65"/>
        <end position="84"/>
    </location>
</feature>
<reference evidence="4" key="1">
    <citation type="journal article" date="2021" name="Int. J. Syst. Evol. Microbiol.">
        <title>Actinocatenispora comari sp. nov., an endophytic actinomycete isolated from aerial parts of Comarum salesowianum.</title>
        <authorList>
            <person name="Oyunbileg N."/>
            <person name="Iizaka Y."/>
            <person name="Hamada M."/>
            <person name="Davaapurev B.O."/>
            <person name="Fukumoto A."/>
            <person name="Tsetseg B."/>
            <person name="Kato F."/>
            <person name="Tamura T."/>
            <person name="Batkhuu J."/>
            <person name="Anzai Y."/>
        </authorList>
    </citation>
    <scope>NUCLEOTIDE SEQUENCE [LARGE SCALE GENOMIC DNA]</scope>
    <source>
        <strain evidence="4">NUM-2625</strain>
    </source>
</reference>
<sequence length="206" mass="22156">MLFAVIVGCEIGFWLLVGAGLACRYLLRRRRASTVLLAAVPVLDLVLLVATMADLLTRHAVAGPQHGLAAVYLGSTVVFGRGMVRWADRWFAYRFAGGPRPPKPAKSGPARARYEWREWGKAVLAGAISAALLGLMVLVLGDLHRSVALLSWLPRIGLVLAIWLIWPLTSVPGALRGERVSAADPDPGDAAPQQVTNPERGRPGSR</sequence>
<evidence type="ECO:0000256" key="2">
    <source>
        <dbReference type="SAM" id="Phobius"/>
    </source>
</evidence>
<keyword evidence="2" id="KW-0812">Transmembrane</keyword>
<feature type="region of interest" description="Disordered" evidence="1">
    <location>
        <begin position="178"/>
        <end position="206"/>
    </location>
</feature>
<protein>
    <recommendedName>
        <fullName evidence="5">Membrane protein YmcC</fullName>
    </recommendedName>
</protein>
<feature type="transmembrane region" description="Helical" evidence="2">
    <location>
        <begin position="6"/>
        <end position="27"/>
    </location>
</feature>
<evidence type="ECO:0008006" key="5">
    <source>
        <dbReference type="Google" id="ProtNLM"/>
    </source>
</evidence>
<dbReference type="RefSeq" id="WP_225918837.1">
    <property type="nucleotide sequence ID" value="NZ_BOPO01000102.1"/>
</dbReference>
<dbReference type="AlphaFoldDB" id="A0A8J4AHL7"/>
<evidence type="ECO:0000313" key="3">
    <source>
        <dbReference type="EMBL" id="GIL29705.1"/>
    </source>
</evidence>
<evidence type="ECO:0000313" key="4">
    <source>
        <dbReference type="Proteomes" id="UP000614996"/>
    </source>
</evidence>
<organism evidence="3 4">
    <name type="scientific">Actinocatenispora comari</name>
    <dbReference type="NCBI Taxonomy" id="2807577"/>
    <lineage>
        <taxon>Bacteria</taxon>
        <taxon>Bacillati</taxon>
        <taxon>Actinomycetota</taxon>
        <taxon>Actinomycetes</taxon>
        <taxon>Micromonosporales</taxon>
        <taxon>Micromonosporaceae</taxon>
        <taxon>Actinocatenispora</taxon>
    </lineage>
</organism>
<accession>A0A8J4AHL7</accession>
<proteinExistence type="predicted"/>
<keyword evidence="4" id="KW-1185">Reference proteome</keyword>
<keyword evidence="2" id="KW-1133">Transmembrane helix</keyword>
<gene>
    <name evidence="3" type="ORF">NUM_49590</name>
</gene>
<keyword evidence="2" id="KW-0472">Membrane</keyword>
<comment type="caution">
    <text evidence="3">The sequence shown here is derived from an EMBL/GenBank/DDBJ whole genome shotgun (WGS) entry which is preliminary data.</text>
</comment>
<feature type="transmembrane region" description="Helical" evidence="2">
    <location>
        <begin position="34"/>
        <end position="53"/>
    </location>
</feature>
<feature type="transmembrane region" description="Helical" evidence="2">
    <location>
        <begin position="122"/>
        <end position="141"/>
    </location>
</feature>
<dbReference type="EMBL" id="BOPO01000102">
    <property type="protein sequence ID" value="GIL29705.1"/>
    <property type="molecule type" value="Genomic_DNA"/>
</dbReference>